<comment type="caution">
    <text evidence="2">The sequence shown here is derived from an EMBL/GenBank/DDBJ whole genome shotgun (WGS) entry which is preliminary data.</text>
</comment>
<dbReference type="PROSITE" id="PS51257">
    <property type="entry name" value="PROKAR_LIPOPROTEIN"/>
    <property type="match status" value="1"/>
</dbReference>
<gene>
    <name evidence="2" type="ORF">GRI99_03570</name>
</gene>
<keyword evidence="1" id="KW-0732">Signal</keyword>
<dbReference type="Proteomes" id="UP000466966">
    <property type="component" value="Unassembled WGS sequence"/>
</dbReference>
<evidence type="ECO:0000313" key="2">
    <source>
        <dbReference type="EMBL" id="MXO70710.1"/>
    </source>
</evidence>
<keyword evidence="3" id="KW-1185">Reference proteome</keyword>
<proteinExistence type="predicted"/>
<organism evidence="2 3">
    <name type="scientific">Alteraurantiacibacter buctensis</name>
    <dbReference type="NCBI Taxonomy" id="1503981"/>
    <lineage>
        <taxon>Bacteria</taxon>
        <taxon>Pseudomonadati</taxon>
        <taxon>Pseudomonadota</taxon>
        <taxon>Alphaproteobacteria</taxon>
        <taxon>Sphingomonadales</taxon>
        <taxon>Erythrobacteraceae</taxon>
        <taxon>Alteraurantiacibacter</taxon>
    </lineage>
</organism>
<reference evidence="2 3" key="1">
    <citation type="submission" date="2019-12" db="EMBL/GenBank/DDBJ databases">
        <title>Genomic-based taxomic classification of the family Erythrobacteraceae.</title>
        <authorList>
            <person name="Xu L."/>
        </authorList>
    </citation>
    <scope>NUCLEOTIDE SEQUENCE [LARGE SCALE GENOMIC DNA]</scope>
    <source>
        <strain evidence="2 3">M0322</strain>
    </source>
</reference>
<evidence type="ECO:0000313" key="3">
    <source>
        <dbReference type="Proteomes" id="UP000466966"/>
    </source>
</evidence>
<evidence type="ECO:0008006" key="4">
    <source>
        <dbReference type="Google" id="ProtNLM"/>
    </source>
</evidence>
<dbReference type="AlphaFoldDB" id="A0A844YUK8"/>
<name>A0A844YUK8_9SPHN</name>
<protein>
    <recommendedName>
        <fullName evidence="4">Lipoprotein</fullName>
    </recommendedName>
</protein>
<evidence type="ECO:0000256" key="1">
    <source>
        <dbReference type="SAM" id="SignalP"/>
    </source>
</evidence>
<sequence length="106" mass="11206">MMKMTLGAFCAASLVACVTTNESNQVVCESGPWTIGVWSSYCDGEQLICGDGSGFQRITLQNNAPHLAVVQLYFSDGTTDEAHLRPGQGYTARKGLGTGVNVVAQC</sequence>
<dbReference type="EMBL" id="WTYV01000001">
    <property type="protein sequence ID" value="MXO70710.1"/>
    <property type="molecule type" value="Genomic_DNA"/>
</dbReference>
<feature type="signal peptide" evidence="1">
    <location>
        <begin position="1"/>
        <end position="16"/>
    </location>
</feature>
<accession>A0A844YUK8</accession>
<feature type="chain" id="PRO_5032445181" description="Lipoprotein" evidence="1">
    <location>
        <begin position="17"/>
        <end position="106"/>
    </location>
</feature>